<dbReference type="PaxDb" id="6945-B7QGQ9"/>
<reference evidence="3" key="2">
    <citation type="submission" date="2020-05" db="UniProtKB">
        <authorList>
            <consortium name="EnsemblMetazoa"/>
        </authorList>
    </citation>
    <scope>IDENTIFICATION</scope>
    <source>
        <strain evidence="3">wikel</strain>
    </source>
</reference>
<evidence type="ECO:0000313" key="2">
    <source>
        <dbReference type="EMBL" id="EEC18031.1"/>
    </source>
</evidence>
<reference evidence="2 4" key="1">
    <citation type="submission" date="2008-03" db="EMBL/GenBank/DDBJ databases">
        <title>Annotation of Ixodes scapularis.</title>
        <authorList>
            <consortium name="Ixodes scapularis Genome Project Consortium"/>
            <person name="Caler E."/>
            <person name="Hannick L.I."/>
            <person name="Bidwell S."/>
            <person name="Joardar V."/>
            <person name="Thiagarajan M."/>
            <person name="Amedeo P."/>
            <person name="Galinsky K.J."/>
            <person name="Schobel S."/>
            <person name="Inman J."/>
            <person name="Hostetler J."/>
            <person name="Miller J."/>
            <person name="Hammond M."/>
            <person name="Megy K."/>
            <person name="Lawson D."/>
            <person name="Kodira C."/>
            <person name="Sutton G."/>
            <person name="Meyer J."/>
            <person name="Hill C.A."/>
            <person name="Birren B."/>
            <person name="Nene V."/>
            <person name="Collins F."/>
            <person name="Alarcon-Chaidez F."/>
            <person name="Wikel S."/>
            <person name="Strausberg R."/>
        </authorList>
    </citation>
    <scope>NUCLEOTIDE SEQUENCE [LARGE SCALE GENOMIC DNA]</scope>
    <source>
        <strain evidence="4">Wikel</strain>
        <strain evidence="2">Wikel colony</strain>
    </source>
</reference>
<sequence>MASNQRPSAVAPRRDTNSLQGASLQQQVDSGHARAGSPPRLPGKRWRGGRARLTWRGSSVRGTWQQRRPTRGRCSEQRSMLPEVQRGGWQNDDRGAEVGPSSRADQRC</sequence>
<dbReference type="Proteomes" id="UP000001555">
    <property type="component" value="Unassembled WGS sequence"/>
</dbReference>
<protein>
    <submittedName>
        <fullName evidence="2 3">Uncharacterized protein</fullName>
    </submittedName>
</protein>
<keyword evidence="4" id="KW-1185">Reference proteome</keyword>
<dbReference type="AlphaFoldDB" id="B7QGQ9"/>
<dbReference type="EMBL" id="DS933399">
    <property type="protein sequence ID" value="EEC18031.1"/>
    <property type="molecule type" value="Genomic_DNA"/>
</dbReference>
<evidence type="ECO:0000313" key="4">
    <source>
        <dbReference type="Proteomes" id="UP000001555"/>
    </source>
</evidence>
<feature type="region of interest" description="Disordered" evidence="1">
    <location>
        <begin position="1"/>
        <end position="108"/>
    </location>
</feature>
<organism>
    <name type="scientific">Ixodes scapularis</name>
    <name type="common">Black-legged tick</name>
    <name type="synonym">Deer tick</name>
    <dbReference type="NCBI Taxonomy" id="6945"/>
    <lineage>
        <taxon>Eukaryota</taxon>
        <taxon>Metazoa</taxon>
        <taxon>Ecdysozoa</taxon>
        <taxon>Arthropoda</taxon>
        <taxon>Chelicerata</taxon>
        <taxon>Arachnida</taxon>
        <taxon>Acari</taxon>
        <taxon>Parasitiformes</taxon>
        <taxon>Ixodida</taxon>
        <taxon>Ixodoidea</taxon>
        <taxon>Ixodidae</taxon>
        <taxon>Ixodinae</taxon>
        <taxon>Ixodes</taxon>
    </lineage>
</organism>
<accession>B7QGQ9</accession>
<gene>
    <name evidence="2" type="ORF">IscW_ISCW014250</name>
</gene>
<dbReference type="HOGENOM" id="CLU_2199856_0_0_1"/>
<dbReference type="EMBL" id="ABJB010123315">
    <property type="status" value="NOT_ANNOTATED_CDS"/>
    <property type="molecule type" value="Genomic_DNA"/>
</dbReference>
<dbReference type="VEuPathDB" id="VectorBase:ISCI014250"/>
<evidence type="ECO:0000256" key="1">
    <source>
        <dbReference type="SAM" id="MobiDB-lite"/>
    </source>
</evidence>
<feature type="compositionally biased region" description="Polar residues" evidence="1">
    <location>
        <begin position="17"/>
        <end position="29"/>
    </location>
</feature>
<dbReference type="EnsemblMetazoa" id="ISCW014250-RA">
    <property type="protein sequence ID" value="ISCW014250-PA"/>
    <property type="gene ID" value="ISCW014250"/>
</dbReference>
<proteinExistence type="predicted"/>
<evidence type="ECO:0000313" key="3">
    <source>
        <dbReference type="EnsemblMetazoa" id="ISCW014250-PA"/>
    </source>
</evidence>
<dbReference type="VEuPathDB" id="VectorBase:ISCW014250"/>
<dbReference type="InParanoid" id="B7QGQ9"/>
<feature type="compositionally biased region" description="Polar residues" evidence="1">
    <location>
        <begin position="56"/>
        <end position="67"/>
    </location>
</feature>
<name>B7QGQ9_IXOSC</name>